<dbReference type="EMBL" id="JAARLZ010000006">
    <property type="protein sequence ID" value="NII07282.1"/>
    <property type="molecule type" value="Genomic_DNA"/>
</dbReference>
<name>A0A7X5ZIW0_9GAMM</name>
<dbReference type="PANTHER" id="PTHR21666:SF270">
    <property type="entry name" value="MUREIN HYDROLASE ACTIVATOR ENVC"/>
    <property type="match status" value="1"/>
</dbReference>
<dbReference type="Gene3D" id="2.70.70.10">
    <property type="entry name" value="Glucose Permease (Domain IIA)"/>
    <property type="match status" value="1"/>
</dbReference>
<dbReference type="CDD" id="cd12797">
    <property type="entry name" value="M23_peptidase"/>
    <property type="match status" value="1"/>
</dbReference>
<proteinExistence type="predicted"/>
<feature type="signal peptide" evidence="2">
    <location>
        <begin position="1"/>
        <end position="28"/>
    </location>
</feature>
<dbReference type="InterPro" id="IPR016047">
    <property type="entry name" value="M23ase_b-sheet_dom"/>
</dbReference>
<evidence type="ECO:0000313" key="4">
    <source>
        <dbReference type="EMBL" id="NII07282.1"/>
    </source>
</evidence>
<dbReference type="InterPro" id="IPR011055">
    <property type="entry name" value="Dup_hybrid_motif"/>
</dbReference>
<evidence type="ECO:0000256" key="1">
    <source>
        <dbReference type="SAM" id="MobiDB-lite"/>
    </source>
</evidence>
<feature type="region of interest" description="Disordered" evidence="1">
    <location>
        <begin position="367"/>
        <end position="391"/>
    </location>
</feature>
<accession>A0A7X5ZIW0</accession>
<dbReference type="Pfam" id="PF01551">
    <property type="entry name" value="Peptidase_M23"/>
    <property type="match status" value="1"/>
</dbReference>
<protein>
    <submittedName>
        <fullName evidence="4">M23 family metallopeptidase</fullName>
    </submittedName>
</protein>
<feature type="chain" id="PRO_5031046795" evidence="2">
    <location>
        <begin position="29"/>
        <end position="391"/>
    </location>
</feature>
<keyword evidence="2" id="KW-0732">Signal</keyword>
<comment type="caution">
    <text evidence="4">The sequence shown here is derived from an EMBL/GenBank/DDBJ whole genome shotgun (WGS) entry which is preliminary data.</text>
</comment>
<reference evidence="4 5" key="1">
    <citation type="submission" date="2020-03" db="EMBL/GenBank/DDBJ databases">
        <authorList>
            <person name="Lai Q."/>
        </authorList>
    </citation>
    <scope>NUCLEOTIDE SEQUENCE [LARGE SCALE GENOMIC DNA]</scope>
    <source>
        <strain evidence="4 5">CCUG 25036</strain>
    </source>
</reference>
<keyword evidence="5" id="KW-1185">Reference proteome</keyword>
<feature type="domain" description="M23ase beta-sheet core" evidence="3">
    <location>
        <begin position="245"/>
        <end position="345"/>
    </location>
</feature>
<sequence length="391" mass="42076">MRRSVGVTDLLCTLMLSMGVTVPTLAVAQIHSTGGVLTAAPVVRDWPVEVWARVGFEPTWFHADGGDSKTLYEVYLTNFSDSPMPLTGIEVHDAAQPKAKALATFTGSALTSMTKILGSSASEKRTAPVIPAGGTAIVFISVNLQGTELPEQLIHRISIGRTATDGARTQVSHAKLLVLDSPLEGKDWVALDGPNEDPENHHRRGASIMDAEVGISRRFAIDWQQQIHGSAFKSDEHNYRAYYCYGRPVLAVADAVVVASRDGMPDNPPGHGDAFHPALPETMDVVPGNAIILDLGGGLYAHYDHLKPGSVKVRAGDRVRPGQLIAQVGASGDAREPHLHFEVTNSITPSKGEGLPYLLRSYTAVQPDGTETRRQRELPTGGMTVKFDEPR</sequence>
<dbReference type="SUPFAM" id="SSF51261">
    <property type="entry name" value="Duplicated hybrid motif"/>
    <property type="match status" value="1"/>
</dbReference>
<dbReference type="GO" id="GO:0004222">
    <property type="term" value="F:metalloendopeptidase activity"/>
    <property type="evidence" value="ECO:0007669"/>
    <property type="project" value="TreeGrafter"/>
</dbReference>
<organism evidence="4 5">
    <name type="scientific">Luteibacter anthropi</name>
    <dbReference type="NCBI Taxonomy" id="564369"/>
    <lineage>
        <taxon>Bacteria</taxon>
        <taxon>Pseudomonadati</taxon>
        <taxon>Pseudomonadota</taxon>
        <taxon>Gammaproteobacteria</taxon>
        <taxon>Lysobacterales</taxon>
        <taxon>Rhodanobacteraceae</taxon>
        <taxon>Luteibacter</taxon>
    </lineage>
</organism>
<dbReference type="InterPro" id="IPR050570">
    <property type="entry name" value="Cell_wall_metabolism_enzyme"/>
</dbReference>
<evidence type="ECO:0000256" key="2">
    <source>
        <dbReference type="SAM" id="SignalP"/>
    </source>
</evidence>
<dbReference type="PANTHER" id="PTHR21666">
    <property type="entry name" value="PEPTIDASE-RELATED"/>
    <property type="match status" value="1"/>
</dbReference>
<dbReference type="RefSeq" id="WP_166949023.1">
    <property type="nucleotide sequence ID" value="NZ_JAARLZ010000006.1"/>
</dbReference>
<gene>
    <name evidence="4" type="ORF">HBF25_12900</name>
</gene>
<dbReference type="Proteomes" id="UP000490980">
    <property type="component" value="Unassembled WGS sequence"/>
</dbReference>
<evidence type="ECO:0000313" key="5">
    <source>
        <dbReference type="Proteomes" id="UP000490980"/>
    </source>
</evidence>
<evidence type="ECO:0000259" key="3">
    <source>
        <dbReference type="Pfam" id="PF01551"/>
    </source>
</evidence>
<dbReference type="AlphaFoldDB" id="A0A7X5ZIW0"/>